<name>A0ABX1BGC4_9ACTN</name>
<keyword evidence="3" id="KW-1185">Reference proteome</keyword>
<reference evidence="2 3" key="1">
    <citation type="submission" date="2020-03" db="EMBL/GenBank/DDBJ databases">
        <title>WGS of actinomycetes isolated from Thailand.</title>
        <authorList>
            <person name="Thawai C."/>
        </authorList>
    </citation>
    <scope>NUCLEOTIDE SEQUENCE [LARGE SCALE GENOMIC DNA]</scope>
    <source>
        <strain evidence="2 3">FMUSA5-5</strain>
    </source>
</reference>
<dbReference type="RefSeq" id="WP_168018269.1">
    <property type="nucleotide sequence ID" value="NZ_JAATEP010000054.1"/>
</dbReference>
<feature type="compositionally biased region" description="Low complexity" evidence="1">
    <location>
        <begin position="57"/>
        <end position="81"/>
    </location>
</feature>
<feature type="region of interest" description="Disordered" evidence="1">
    <location>
        <begin position="46"/>
        <end position="81"/>
    </location>
</feature>
<evidence type="ECO:0000313" key="2">
    <source>
        <dbReference type="EMBL" id="NJP96731.1"/>
    </source>
</evidence>
<evidence type="ECO:0008006" key="4">
    <source>
        <dbReference type="Google" id="ProtNLM"/>
    </source>
</evidence>
<gene>
    <name evidence="2" type="ORF">HCN51_46150</name>
</gene>
<proteinExistence type="predicted"/>
<comment type="caution">
    <text evidence="2">The sequence shown here is derived from an EMBL/GenBank/DDBJ whole genome shotgun (WGS) entry which is preliminary data.</text>
</comment>
<organism evidence="2 3">
    <name type="scientific">Nonomuraea composti</name>
    <dbReference type="NCBI Taxonomy" id="2720023"/>
    <lineage>
        <taxon>Bacteria</taxon>
        <taxon>Bacillati</taxon>
        <taxon>Actinomycetota</taxon>
        <taxon>Actinomycetes</taxon>
        <taxon>Streptosporangiales</taxon>
        <taxon>Streptosporangiaceae</taxon>
        <taxon>Nonomuraea</taxon>
    </lineage>
</organism>
<evidence type="ECO:0000256" key="1">
    <source>
        <dbReference type="SAM" id="MobiDB-lite"/>
    </source>
</evidence>
<sequence length="81" mass="8586">MDVPDRLAAELDTVPDHKTFATVDEVHQRLARLADDHPGVATLRRIGTSRLGDPMLSSPSATAPATRSSPPARTRTSPSAA</sequence>
<dbReference type="EMBL" id="JAATEP010000054">
    <property type="protein sequence ID" value="NJP96731.1"/>
    <property type="molecule type" value="Genomic_DNA"/>
</dbReference>
<protein>
    <recommendedName>
        <fullName evidence="4">FXSXX-COOH protein</fullName>
    </recommendedName>
</protein>
<dbReference type="Proteomes" id="UP000696294">
    <property type="component" value="Unassembled WGS sequence"/>
</dbReference>
<evidence type="ECO:0000313" key="3">
    <source>
        <dbReference type="Proteomes" id="UP000696294"/>
    </source>
</evidence>
<accession>A0ABX1BGC4</accession>